<dbReference type="Pfam" id="PF19306">
    <property type="entry name" value="WHD_Lhr"/>
    <property type="match status" value="1"/>
</dbReference>
<dbReference type="PIRSF" id="PIRSF037307">
    <property type="entry name" value="Lhr-like_helic_prd"/>
    <property type="match status" value="1"/>
</dbReference>
<dbReference type="CDD" id="cd17922">
    <property type="entry name" value="DEXHc_LHR-like"/>
    <property type="match status" value="1"/>
</dbReference>
<dbReference type="Pfam" id="PF08494">
    <property type="entry name" value="DEAD_assoc"/>
    <property type="match status" value="1"/>
</dbReference>
<dbReference type="Gene3D" id="3.40.50.300">
    <property type="entry name" value="P-loop containing nucleotide triphosphate hydrolases"/>
    <property type="match status" value="2"/>
</dbReference>
<dbReference type="EMBL" id="VGJJ01000011">
    <property type="protein sequence ID" value="MBM3282139.1"/>
    <property type="molecule type" value="Genomic_DNA"/>
</dbReference>
<dbReference type="Proteomes" id="UP000774699">
    <property type="component" value="Unassembled WGS sequence"/>
</dbReference>
<dbReference type="PROSITE" id="PS51194">
    <property type="entry name" value="HELICASE_CTER"/>
    <property type="match status" value="1"/>
</dbReference>
<dbReference type="GO" id="GO:0016887">
    <property type="term" value="F:ATP hydrolysis activity"/>
    <property type="evidence" value="ECO:0007669"/>
    <property type="project" value="TreeGrafter"/>
</dbReference>
<dbReference type="InterPro" id="IPR011545">
    <property type="entry name" value="DEAD/DEAH_box_helicase_dom"/>
</dbReference>
<accession>A0A8T4C6M1</accession>
<keyword evidence="4 12" id="KW-0347">Helicase</keyword>
<evidence type="ECO:0000256" key="8">
    <source>
        <dbReference type="ARBA" id="ARBA00023235"/>
    </source>
</evidence>
<keyword evidence="3" id="KW-0378">Hydrolase</keyword>
<dbReference type="GO" id="GO:0006281">
    <property type="term" value="P:DNA repair"/>
    <property type="evidence" value="ECO:0007669"/>
    <property type="project" value="UniProtKB-KW"/>
</dbReference>
<dbReference type="InterPro" id="IPR052511">
    <property type="entry name" value="ATP-dep_Helicase"/>
</dbReference>
<dbReference type="InterPro" id="IPR014001">
    <property type="entry name" value="Helicase_ATP-bd"/>
</dbReference>
<evidence type="ECO:0000256" key="3">
    <source>
        <dbReference type="ARBA" id="ARBA00022801"/>
    </source>
</evidence>
<evidence type="ECO:0000256" key="9">
    <source>
        <dbReference type="ARBA" id="ARBA00093467"/>
    </source>
</evidence>
<dbReference type="PROSITE" id="PS51192">
    <property type="entry name" value="HELICASE_ATP_BIND_1"/>
    <property type="match status" value="1"/>
</dbReference>
<dbReference type="CDD" id="cd18796">
    <property type="entry name" value="SF2_C_LHR"/>
    <property type="match status" value="1"/>
</dbReference>
<keyword evidence="2" id="KW-0227">DNA damage</keyword>
<feature type="domain" description="Helicase C-terminal" evidence="11">
    <location>
        <begin position="266"/>
        <end position="424"/>
    </location>
</feature>
<organism evidence="12 13">
    <name type="scientific">Candidatus Iainarchaeum sp</name>
    <dbReference type="NCBI Taxonomy" id="3101447"/>
    <lineage>
        <taxon>Archaea</taxon>
        <taxon>Candidatus Iainarchaeota</taxon>
        <taxon>Candidatus Iainarchaeia</taxon>
        <taxon>Candidatus Iainarchaeales</taxon>
        <taxon>Candidatus Iainarchaeaceae</taxon>
        <taxon>Candidatus Iainarchaeum</taxon>
    </lineage>
</organism>
<dbReference type="GO" id="GO:0005524">
    <property type="term" value="F:ATP binding"/>
    <property type="evidence" value="ECO:0007669"/>
    <property type="project" value="UniProtKB-KW"/>
</dbReference>
<evidence type="ECO:0000313" key="12">
    <source>
        <dbReference type="EMBL" id="MBM3282139.1"/>
    </source>
</evidence>
<dbReference type="GO" id="GO:0004386">
    <property type="term" value="F:helicase activity"/>
    <property type="evidence" value="ECO:0007669"/>
    <property type="project" value="UniProtKB-KW"/>
</dbReference>
<keyword evidence="8" id="KW-0413">Isomerase</keyword>
<dbReference type="PANTHER" id="PTHR47962:SF6">
    <property type="entry name" value="LARGE HELICASE-RELATED PROTEIN"/>
    <property type="match status" value="1"/>
</dbReference>
<dbReference type="InterPro" id="IPR013701">
    <property type="entry name" value="Lhr-like_DEAD/DEAH_assoc"/>
</dbReference>
<dbReference type="SUPFAM" id="SSF52540">
    <property type="entry name" value="P-loop containing nucleoside triphosphate hydrolases"/>
    <property type="match status" value="1"/>
</dbReference>
<keyword evidence="1" id="KW-0547">Nucleotide-binding</keyword>
<evidence type="ECO:0000256" key="4">
    <source>
        <dbReference type="ARBA" id="ARBA00022806"/>
    </source>
</evidence>
<evidence type="ECO:0000256" key="7">
    <source>
        <dbReference type="ARBA" id="ARBA00023204"/>
    </source>
</evidence>
<dbReference type="Pfam" id="PF00271">
    <property type="entry name" value="Helicase_C"/>
    <property type="match status" value="1"/>
</dbReference>
<keyword evidence="6" id="KW-0238">DNA-binding</keyword>
<protein>
    <submittedName>
        <fullName evidence="12">ATP-dependent helicase</fullName>
    </submittedName>
</protein>
<keyword evidence="5" id="KW-0067">ATP-binding</keyword>
<proteinExistence type="inferred from homology"/>
<reference evidence="12" key="1">
    <citation type="submission" date="2019-03" db="EMBL/GenBank/DDBJ databases">
        <title>Lake Tanganyika Metagenome-Assembled Genomes (MAGs).</title>
        <authorList>
            <person name="Tran P."/>
        </authorList>
    </citation>
    <scope>NUCLEOTIDE SEQUENCE</scope>
    <source>
        <strain evidence="12">M_DeepCast_50m_m2_156</strain>
    </source>
</reference>
<keyword evidence="7" id="KW-0234">DNA repair</keyword>
<dbReference type="AlphaFoldDB" id="A0A8T4C6M1"/>
<dbReference type="SMART" id="SM00487">
    <property type="entry name" value="DEXDc"/>
    <property type="match status" value="1"/>
</dbReference>
<evidence type="ECO:0000256" key="5">
    <source>
        <dbReference type="ARBA" id="ARBA00022840"/>
    </source>
</evidence>
<evidence type="ECO:0000259" key="11">
    <source>
        <dbReference type="PROSITE" id="PS51194"/>
    </source>
</evidence>
<dbReference type="GO" id="GO:0003677">
    <property type="term" value="F:DNA binding"/>
    <property type="evidence" value="ECO:0007669"/>
    <property type="project" value="UniProtKB-KW"/>
</dbReference>
<evidence type="ECO:0000259" key="10">
    <source>
        <dbReference type="PROSITE" id="PS51192"/>
    </source>
</evidence>
<dbReference type="Pfam" id="PF00270">
    <property type="entry name" value="DEAD"/>
    <property type="match status" value="1"/>
</dbReference>
<evidence type="ECO:0000256" key="2">
    <source>
        <dbReference type="ARBA" id="ARBA00022763"/>
    </source>
</evidence>
<dbReference type="SMART" id="SM00490">
    <property type="entry name" value="HELICc"/>
    <property type="match status" value="1"/>
</dbReference>
<gene>
    <name evidence="12" type="ORF">FJY86_02240</name>
</gene>
<feature type="domain" description="Helicase ATP-binding" evidence="10">
    <location>
        <begin position="41"/>
        <end position="233"/>
    </location>
</feature>
<comment type="similarity">
    <text evidence="9">Belongs to the Lhr helicase family. Lhr-Core subfamily.</text>
</comment>
<dbReference type="GO" id="GO:0140097">
    <property type="term" value="F:catalytic activity, acting on DNA"/>
    <property type="evidence" value="ECO:0007669"/>
    <property type="project" value="UniProtKB-ARBA"/>
</dbReference>
<dbReference type="InterPro" id="IPR027417">
    <property type="entry name" value="P-loop_NTPase"/>
</dbReference>
<dbReference type="NCBIfam" id="NF010338">
    <property type="entry name" value="PRK13767.1"/>
    <property type="match status" value="1"/>
</dbReference>
<dbReference type="InterPro" id="IPR001650">
    <property type="entry name" value="Helicase_C-like"/>
</dbReference>
<name>A0A8T4C6M1_9ARCH</name>
<sequence>MITRLTQKFPEKEVYASLHPLLGGYFQHHFKGFTEPQLYSIVSVHRRDNILISAPTGTGKTLSAFAAVLSELMHLSDVGQLEDKVYAVYVSPLRALSNDIEKNLKAPLEEVQKAAAKLGKEYPIRVGVRTGDTPQNERAAMLKKPPHILITTPETLAIMLTAPKFSLAMKETRWIIVDEIHAIASGKRGTMLALSMESLQRLSPAITRIGLSATVAPLDEIANYLVGNETKGSSRPCKVVDVSHIKQMDMKVLSPLPDLINTTQKKMDKAVYELLDDLIGNHRSTLIFTNTRAATERVVHHLKEKFPSKYEGFIGAHHSSLSREHRLHVEDNLKTGKYKVCVSSTSLELGIDIGYIDLVILLGSPKGVARALQRIGRAGHKLHDVVKGRIVVLDRDDLVECGVLLKNAIEKNIDRVHVPKNALDVLAQHIIGMVVNDPRKIEEVYEEVTHAYPYETLSRTDFNAIIDYLSGHYAGLEVRHVYAKVWIDEATGMMGKRGKMARMLYMTNLGTIPDEAKVKVKIGEHVIGTFDEAFMDRLKKGDRFALGGNTMEFQFARGMTVQAKASAGVPTIPSWVSEMLPLSYDLALEIQKFRKLMQEKFRLKKSKKEILTFIDSYLYVDKNAANAIYEYFYQQFRFAEIPHHGSVLLEVVKEEGMTNFVFHTLFGRRVNDALSRAYAYALGRMIHQDVDILLGDNGFALRFGGKASPEKLISLVHSWEFEKILEIALRTSEVLRRRFRHCATRAFMILRTYMGRTKSVGRQQMSSRLLLSAVMRMDENFPILREARREVLEDLMDMTHAKEIITAIEQGMIKVDITHLDTFSPFAFNLIAQGHYDLVKLEDRLSFIKRMHEKVMQHVNETDAQL</sequence>
<evidence type="ECO:0000256" key="1">
    <source>
        <dbReference type="ARBA" id="ARBA00022741"/>
    </source>
</evidence>
<evidence type="ECO:0000313" key="13">
    <source>
        <dbReference type="Proteomes" id="UP000774699"/>
    </source>
</evidence>
<dbReference type="PANTHER" id="PTHR47962">
    <property type="entry name" value="ATP-DEPENDENT HELICASE LHR-RELATED-RELATED"/>
    <property type="match status" value="1"/>
</dbReference>
<comment type="caution">
    <text evidence="12">The sequence shown here is derived from an EMBL/GenBank/DDBJ whole genome shotgun (WGS) entry which is preliminary data.</text>
</comment>
<evidence type="ECO:0000256" key="6">
    <source>
        <dbReference type="ARBA" id="ARBA00023125"/>
    </source>
</evidence>
<dbReference type="InterPro" id="IPR017170">
    <property type="entry name" value="Lhr-like"/>
</dbReference>
<dbReference type="InterPro" id="IPR045628">
    <property type="entry name" value="Lhr_WH_dom"/>
</dbReference>